<evidence type="ECO:0000313" key="3">
    <source>
        <dbReference type="Proteomes" id="UP000236161"/>
    </source>
</evidence>
<sequence>MSVNERPMQWALIGTGAVIGSLSTVAILKLISRFSSVGLNESLSSSGLPKEGHWGLQDLDDSSTCRILVPAGFLELLLLSRRRDPVESKKQISVLETELAQAKEASTELPKVRARLEAAEATLHVGERQCEEARK</sequence>
<protein>
    <submittedName>
        <fullName evidence="2">Uncharacterized protein</fullName>
    </submittedName>
</protein>
<keyword evidence="1" id="KW-1133">Transmembrane helix</keyword>
<keyword evidence="3" id="KW-1185">Reference proteome</keyword>
<reference evidence="2 3" key="1">
    <citation type="journal article" date="2017" name="Nature">
        <title>The Apostasia genome and the evolution of orchids.</title>
        <authorList>
            <person name="Zhang G.Q."/>
            <person name="Liu K.W."/>
            <person name="Li Z."/>
            <person name="Lohaus R."/>
            <person name="Hsiao Y.Y."/>
            <person name="Niu S.C."/>
            <person name="Wang J.Y."/>
            <person name="Lin Y.C."/>
            <person name="Xu Q."/>
            <person name="Chen L.J."/>
            <person name="Yoshida K."/>
            <person name="Fujiwara S."/>
            <person name="Wang Z.W."/>
            <person name="Zhang Y.Q."/>
            <person name="Mitsuda N."/>
            <person name="Wang M."/>
            <person name="Liu G.H."/>
            <person name="Pecoraro L."/>
            <person name="Huang H.X."/>
            <person name="Xiao X.J."/>
            <person name="Lin M."/>
            <person name="Wu X.Y."/>
            <person name="Wu W.L."/>
            <person name="Chen Y.Y."/>
            <person name="Chang S.B."/>
            <person name="Sakamoto S."/>
            <person name="Ohme-Takagi M."/>
            <person name="Yagi M."/>
            <person name="Zeng S.J."/>
            <person name="Shen C.Y."/>
            <person name="Yeh C.M."/>
            <person name="Luo Y.B."/>
            <person name="Tsai W.C."/>
            <person name="Van de Peer Y."/>
            <person name="Liu Z.J."/>
        </authorList>
    </citation>
    <scope>NUCLEOTIDE SEQUENCE [LARGE SCALE GENOMIC DNA]</scope>
    <source>
        <strain evidence="3">cv. Shenzhen</strain>
        <tissue evidence="2">Stem</tissue>
    </source>
</reference>
<keyword evidence="1" id="KW-0812">Transmembrane</keyword>
<evidence type="ECO:0000313" key="2">
    <source>
        <dbReference type="EMBL" id="PKA47188.1"/>
    </source>
</evidence>
<feature type="transmembrane region" description="Helical" evidence="1">
    <location>
        <begin position="12"/>
        <end position="31"/>
    </location>
</feature>
<name>A0A2H9ZV78_9ASPA</name>
<dbReference type="EMBL" id="KZ453539">
    <property type="protein sequence ID" value="PKA47188.1"/>
    <property type="molecule type" value="Genomic_DNA"/>
</dbReference>
<proteinExistence type="predicted"/>
<dbReference type="AlphaFoldDB" id="A0A2H9ZV78"/>
<accession>A0A2H9ZV78</accession>
<gene>
    <name evidence="2" type="ORF">AXF42_Ash017133</name>
</gene>
<dbReference type="Proteomes" id="UP000236161">
    <property type="component" value="Unassembled WGS sequence"/>
</dbReference>
<keyword evidence="1" id="KW-0472">Membrane</keyword>
<organism evidence="2 3">
    <name type="scientific">Apostasia shenzhenica</name>
    <dbReference type="NCBI Taxonomy" id="1088818"/>
    <lineage>
        <taxon>Eukaryota</taxon>
        <taxon>Viridiplantae</taxon>
        <taxon>Streptophyta</taxon>
        <taxon>Embryophyta</taxon>
        <taxon>Tracheophyta</taxon>
        <taxon>Spermatophyta</taxon>
        <taxon>Magnoliopsida</taxon>
        <taxon>Liliopsida</taxon>
        <taxon>Asparagales</taxon>
        <taxon>Orchidaceae</taxon>
        <taxon>Apostasioideae</taxon>
        <taxon>Apostasia</taxon>
    </lineage>
</organism>
<evidence type="ECO:0000256" key="1">
    <source>
        <dbReference type="SAM" id="Phobius"/>
    </source>
</evidence>